<dbReference type="AlphaFoldDB" id="A5AGC8"/>
<gene>
    <name evidence="2" type="ORF">VITISV_012872</name>
</gene>
<dbReference type="PANTHER" id="PTHR48475:SF1">
    <property type="entry name" value="RNASE H TYPE-1 DOMAIN-CONTAINING PROTEIN"/>
    <property type="match status" value="1"/>
</dbReference>
<dbReference type="InterPro" id="IPR036397">
    <property type="entry name" value="RNaseH_sf"/>
</dbReference>
<dbReference type="EMBL" id="AM426086">
    <property type="protein sequence ID" value="CAN71252.1"/>
    <property type="molecule type" value="Genomic_DNA"/>
</dbReference>
<dbReference type="Pfam" id="PF17919">
    <property type="entry name" value="RT_RNaseH_2"/>
    <property type="match status" value="1"/>
</dbReference>
<dbReference type="InterPro" id="IPR001584">
    <property type="entry name" value="Integrase_cat-core"/>
</dbReference>
<dbReference type="InterPro" id="IPR041577">
    <property type="entry name" value="RT_RNaseH_2"/>
</dbReference>
<dbReference type="Pfam" id="PF13456">
    <property type="entry name" value="RVT_3"/>
    <property type="match status" value="1"/>
</dbReference>
<protein>
    <recommendedName>
        <fullName evidence="1">Integrase catalytic domain-containing protein</fullName>
    </recommendedName>
</protein>
<dbReference type="InterPro" id="IPR002156">
    <property type="entry name" value="RNaseH_domain"/>
</dbReference>
<name>A5AGC8_VITVI</name>
<dbReference type="CDD" id="cd09279">
    <property type="entry name" value="RNase_HI_like"/>
    <property type="match status" value="1"/>
</dbReference>
<reference evidence="2" key="1">
    <citation type="journal article" date="2007" name="PLoS ONE">
        <title>The first genome sequence of an elite grapevine cultivar (Pinot noir Vitis vinifera L.): coping with a highly heterozygous genome.</title>
        <authorList>
            <person name="Velasco R."/>
            <person name="Zharkikh A."/>
            <person name="Troggio M."/>
            <person name="Cartwright D.A."/>
            <person name="Cestaro A."/>
            <person name="Pruss D."/>
            <person name="Pindo M."/>
            <person name="FitzGerald L.M."/>
            <person name="Vezzulli S."/>
            <person name="Reid J."/>
            <person name="Malacarne G."/>
            <person name="Iliev D."/>
            <person name="Coppola G."/>
            <person name="Wardell B."/>
            <person name="Micheletti D."/>
            <person name="Macalma T."/>
            <person name="Facci M."/>
            <person name="Mitchell J.T."/>
            <person name="Perazzolli M."/>
            <person name="Eldredge G."/>
            <person name="Gatto P."/>
            <person name="Oyzerski R."/>
            <person name="Moretto M."/>
            <person name="Gutin N."/>
            <person name="Stefanini M."/>
            <person name="Chen Y."/>
            <person name="Segala C."/>
            <person name="Davenport C."/>
            <person name="Dematte L."/>
            <person name="Mraz A."/>
            <person name="Battilana J."/>
            <person name="Stormo K."/>
            <person name="Costa F."/>
            <person name="Tao Q."/>
            <person name="Si-Ammour A."/>
            <person name="Harkins T."/>
            <person name="Lackey A."/>
            <person name="Perbost C."/>
            <person name="Taillon B."/>
            <person name="Stella A."/>
            <person name="Solovyev V."/>
            <person name="Fawcett J.A."/>
            <person name="Sterck L."/>
            <person name="Vandepoele K."/>
            <person name="Grando S.M."/>
            <person name="Toppo S."/>
            <person name="Moser C."/>
            <person name="Lanchbury J."/>
            <person name="Bogden R."/>
            <person name="Skolnick M."/>
            <person name="Sgaramella V."/>
            <person name="Bhatnagar S.K."/>
            <person name="Fontana P."/>
            <person name="Gutin A."/>
            <person name="Van de Peer Y."/>
            <person name="Salamini F."/>
            <person name="Viola R."/>
        </authorList>
    </citation>
    <scope>NUCLEOTIDE SEQUENCE</scope>
</reference>
<proteinExistence type="predicted"/>
<dbReference type="PANTHER" id="PTHR48475">
    <property type="entry name" value="RIBONUCLEASE H"/>
    <property type="match status" value="1"/>
</dbReference>
<dbReference type="PROSITE" id="PS50994">
    <property type="entry name" value="INTEGRASE"/>
    <property type="match status" value="1"/>
</dbReference>
<sequence length="770" mass="88461">MSRATLGPRMPTPFRLVPEAASVQIATVEPLTFPHYIVQMAFVLIPDVEEVQTPYDDVSQTPDAQYILLGDKVLRQLPPIVARLIEGTSAPDEVLRIPTSFNLLLGRPWIYRAEAIPYSLHQKVKFIHDGQTLEMEDFCRDFIAMSFDQHSSTVVLDMMKGMSYLADMGLGQRQHGPNEFMTFPDYDVPFRLGFIPTEADYRYMARLRRERVRARLTHTPFDYPIRSYTLSLMDYFIFDIDDEIVQHDLDDDSSSVSDLDPMDQSVSPATGDTELVDFSTVDQPRELRIRSDLSTDERDSLIQDHTWTFSHGPMRTCRALIHLLSNIICHFCPMPDRLFDVVIYGRIFRVQSDSDGSRGHGEDVLYYRVRLKNTRATYQRTATTLFHDMMHQDVECQRAFERIREYLLSPSVLAPPTPGRHLVLYLLVSDVALGCMLAQLDDSSKKRAIYYLSKRMLDYETRYVMIERYCLALNSIRGSIVVDHLASLPIFDGRAIDDDFPNEDVATVTSLSGWCMYFDGAAKHFGYGIGVLLISPHGDHILRYVRLAFSDRHPAMNNIVEYEACILGLETAFELEIRQMEVFGDFNMVLRQIQGKWKTKDMKLRPYHAYLELLVRRFDDLRYTHLPRAQNQFADALATLASMIDIPADASVRPLLIKLKSVPAYCCLIDDTKIDDVWGIDIIGKISLKSSNSNEFILVAIDYFTKWVEVALYARLTSVGVASFIRSHIICRYGVPHELISDRGVHFRAEVDTIVQRYDIWHHRSSAYRP</sequence>
<feature type="domain" description="Integrase catalytic" evidence="1">
    <location>
        <begin position="659"/>
        <end position="770"/>
    </location>
</feature>
<evidence type="ECO:0000313" key="2">
    <source>
        <dbReference type="EMBL" id="CAN71252.1"/>
    </source>
</evidence>
<dbReference type="InterPro" id="IPR012337">
    <property type="entry name" value="RNaseH-like_sf"/>
</dbReference>
<accession>A5AGC8</accession>
<dbReference type="SUPFAM" id="SSF53098">
    <property type="entry name" value="Ribonuclease H-like"/>
    <property type="match status" value="2"/>
</dbReference>
<dbReference type="Gene3D" id="3.30.420.10">
    <property type="entry name" value="Ribonuclease H-like superfamily/Ribonuclease H"/>
    <property type="match status" value="2"/>
</dbReference>
<dbReference type="SUPFAM" id="SSF56672">
    <property type="entry name" value="DNA/RNA polymerases"/>
    <property type="match status" value="1"/>
</dbReference>
<dbReference type="GO" id="GO:0004523">
    <property type="term" value="F:RNA-DNA hybrid ribonuclease activity"/>
    <property type="evidence" value="ECO:0007669"/>
    <property type="project" value="InterPro"/>
</dbReference>
<evidence type="ECO:0000259" key="1">
    <source>
        <dbReference type="PROSITE" id="PS50994"/>
    </source>
</evidence>
<dbReference type="InterPro" id="IPR043502">
    <property type="entry name" value="DNA/RNA_pol_sf"/>
</dbReference>
<organism evidence="2">
    <name type="scientific">Vitis vinifera</name>
    <name type="common">Grape</name>
    <dbReference type="NCBI Taxonomy" id="29760"/>
    <lineage>
        <taxon>Eukaryota</taxon>
        <taxon>Viridiplantae</taxon>
        <taxon>Streptophyta</taxon>
        <taxon>Embryophyta</taxon>
        <taxon>Tracheophyta</taxon>
        <taxon>Spermatophyta</taxon>
        <taxon>Magnoliopsida</taxon>
        <taxon>eudicotyledons</taxon>
        <taxon>Gunneridae</taxon>
        <taxon>Pentapetalae</taxon>
        <taxon>rosids</taxon>
        <taxon>Vitales</taxon>
        <taxon>Vitaceae</taxon>
        <taxon>Viteae</taxon>
        <taxon>Vitis</taxon>
    </lineage>
</organism>
<dbReference type="GO" id="GO:0003676">
    <property type="term" value="F:nucleic acid binding"/>
    <property type="evidence" value="ECO:0007669"/>
    <property type="project" value="InterPro"/>
</dbReference>
<dbReference type="GO" id="GO:0015074">
    <property type="term" value="P:DNA integration"/>
    <property type="evidence" value="ECO:0007669"/>
    <property type="project" value="InterPro"/>
</dbReference>